<comment type="caution">
    <text evidence="9">The sequence shown here is derived from an EMBL/GenBank/DDBJ whole genome shotgun (WGS) entry which is preliminary data.</text>
</comment>
<feature type="transmembrane region" description="Helical" evidence="7">
    <location>
        <begin position="511"/>
        <end position="531"/>
    </location>
</feature>
<feature type="transmembrane region" description="Helical" evidence="7">
    <location>
        <begin position="538"/>
        <end position="558"/>
    </location>
</feature>
<dbReference type="AlphaFoldDB" id="A0A9P6DVH0"/>
<name>A0A9P6DVH0_9AGAM</name>
<evidence type="ECO:0000313" key="9">
    <source>
        <dbReference type="EMBL" id="KAF9515317.1"/>
    </source>
</evidence>
<comment type="subcellular location">
    <subcellularLocation>
        <location evidence="1">Membrane</location>
        <topology evidence="1">Multi-pass membrane protein</topology>
    </subcellularLocation>
</comment>
<feature type="transmembrane region" description="Helical" evidence="7">
    <location>
        <begin position="471"/>
        <end position="491"/>
    </location>
</feature>
<accession>A0A9P6DVH0</accession>
<feature type="transmembrane region" description="Helical" evidence="7">
    <location>
        <begin position="447"/>
        <end position="464"/>
    </location>
</feature>
<dbReference type="GO" id="GO:0015179">
    <property type="term" value="F:L-amino acid transmembrane transporter activity"/>
    <property type="evidence" value="ECO:0007669"/>
    <property type="project" value="TreeGrafter"/>
</dbReference>
<evidence type="ECO:0000256" key="7">
    <source>
        <dbReference type="SAM" id="Phobius"/>
    </source>
</evidence>
<evidence type="ECO:0000256" key="1">
    <source>
        <dbReference type="ARBA" id="ARBA00004141"/>
    </source>
</evidence>
<evidence type="ECO:0000256" key="6">
    <source>
        <dbReference type="SAM" id="MobiDB-lite"/>
    </source>
</evidence>
<evidence type="ECO:0000256" key="5">
    <source>
        <dbReference type="ARBA" id="ARBA00023136"/>
    </source>
</evidence>
<feature type="domain" description="Amino acid transporter transmembrane" evidence="8">
    <location>
        <begin position="331"/>
        <end position="700"/>
    </location>
</feature>
<evidence type="ECO:0000259" key="8">
    <source>
        <dbReference type="Pfam" id="PF01490"/>
    </source>
</evidence>
<feature type="transmembrane region" description="Helical" evidence="7">
    <location>
        <begin position="404"/>
        <end position="427"/>
    </location>
</feature>
<dbReference type="GO" id="GO:0005774">
    <property type="term" value="C:vacuolar membrane"/>
    <property type="evidence" value="ECO:0007669"/>
    <property type="project" value="TreeGrafter"/>
</dbReference>
<dbReference type="Pfam" id="PF01490">
    <property type="entry name" value="Aa_trans"/>
    <property type="match status" value="1"/>
</dbReference>
<comment type="similarity">
    <text evidence="2">Belongs to the amino acid/polyamine transporter 2 family.</text>
</comment>
<feature type="transmembrane region" description="Helical" evidence="7">
    <location>
        <begin position="362"/>
        <end position="383"/>
    </location>
</feature>
<feature type="compositionally biased region" description="Acidic residues" evidence="6">
    <location>
        <begin position="247"/>
        <end position="260"/>
    </location>
</feature>
<feature type="transmembrane region" description="Helical" evidence="7">
    <location>
        <begin position="623"/>
        <end position="640"/>
    </location>
</feature>
<organism evidence="9 10">
    <name type="scientific">Hydnum rufescens UP504</name>
    <dbReference type="NCBI Taxonomy" id="1448309"/>
    <lineage>
        <taxon>Eukaryota</taxon>
        <taxon>Fungi</taxon>
        <taxon>Dikarya</taxon>
        <taxon>Basidiomycota</taxon>
        <taxon>Agaricomycotina</taxon>
        <taxon>Agaricomycetes</taxon>
        <taxon>Cantharellales</taxon>
        <taxon>Hydnaceae</taxon>
        <taxon>Hydnum</taxon>
    </lineage>
</organism>
<dbReference type="PANTHER" id="PTHR22950:SF666">
    <property type="entry name" value="VACUOLAR AMINO ACID TRANSPORTER 4"/>
    <property type="match status" value="1"/>
</dbReference>
<sequence length="736" mass="79984">MSNPHNPLGITSPRSPRDDRAALDDEHAALNAALQTPGSWAGTPPPNIPPRNMTSPRPNSFSTSGAAFPASRDTPSGRQSPAVFDIPSAFPSTPQDLEEVPGEHKAKVLRRHLVSRDERDNMASSPSSVAAFPKDKHTPEPGTSGDLLEDDAEFPVPYSKPGGDITHGIYKWESDARRDALRRARSMSLAPPPVNIDPTFQHIREPGGFRRNYLLQRANEQGTELPPMSNNFIDFLYLFGHFGGEDLEEDEDEDEEAVADDEARPLHVSGPSRISEAEEGLRGLQHQSSQSRDPSKSFEGSPLVSRLPSRGRDTSGSRRRRRSVSRSPGDATVSQAVLMLLKSFIGTGILFLGKAFYNGGMLFSTITLAFIAMISLYSFILLVKTKFVVSGSFGDIGGTLYGSWMRMAILSSIVLSQLGFCAAYTIFVASNLQSLIMAVTNCRHLVPIQYLIFMQTIVLLPLSLVRNLAKLSGTALIADLFILVGIIYIASNEAALIAREGVADVALFNPKSFPLLIGTAVFSFEGVGLVIPAALSGVMIFLMFLFGGAGVLSYAAYGSSVEPVIFVNLPQDQSAVRVVQLLYSIAILLSAPLQLFPALRIMENAFFTKSGKTNLKIKWEKNAFRASMVFMCYLLAWFGAADLDKFVSFIGSFACIPLCYIYPAMLHYKACARSRLAKAKDIALMVFGLAATIFTTVQTIKLTLEPSKGGKPELGCLPAQPDGSTPLQILLRYLGL</sequence>
<evidence type="ECO:0000256" key="2">
    <source>
        <dbReference type="ARBA" id="ARBA00008066"/>
    </source>
</evidence>
<evidence type="ECO:0000256" key="3">
    <source>
        <dbReference type="ARBA" id="ARBA00022692"/>
    </source>
</evidence>
<keyword evidence="10" id="KW-1185">Reference proteome</keyword>
<feature type="region of interest" description="Disordered" evidence="6">
    <location>
        <begin position="31"/>
        <end position="160"/>
    </location>
</feature>
<dbReference type="EMBL" id="MU128951">
    <property type="protein sequence ID" value="KAF9515317.1"/>
    <property type="molecule type" value="Genomic_DNA"/>
</dbReference>
<feature type="transmembrane region" description="Helical" evidence="7">
    <location>
        <begin position="578"/>
        <end position="602"/>
    </location>
</feature>
<feature type="transmembrane region" description="Helical" evidence="7">
    <location>
        <begin position="682"/>
        <end position="700"/>
    </location>
</feature>
<keyword evidence="4 7" id="KW-1133">Transmembrane helix</keyword>
<feature type="compositionally biased region" description="Polar residues" evidence="6">
    <location>
        <begin position="52"/>
        <end position="65"/>
    </location>
</feature>
<dbReference type="InterPro" id="IPR013057">
    <property type="entry name" value="AA_transpt_TM"/>
</dbReference>
<dbReference type="OrthoDB" id="1684102at2759"/>
<dbReference type="PANTHER" id="PTHR22950">
    <property type="entry name" value="AMINO ACID TRANSPORTER"/>
    <property type="match status" value="1"/>
</dbReference>
<keyword evidence="5 7" id="KW-0472">Membrane</keyword>
<feature type="region of interest" description="Disordered" evidence="6">
    <location>
        <begin position="247"/>
        <end position="328"/>
    </location>
</feature>
<keyword evidence="3 7" id="KW-0812">Transmembrane</keyword>
<protein>
    <recommendedName>
        <fullName evidence="8">Amino acid transporter transmembrane domain-containing protein</fullName>
    </recommendedName>
</protein>
<feature type="transmembrane region" description="Helical" evidence="7">
    <location>
        <begin position="646"/>
        <end position="662"/>
    </location>
</feature>
<gene>
    <name evidence="9" type="ORF">BS47DRAFT_1372027</name>
</gene>
<reference evidence="9" key="1">
    <citation type="journal article" date="2020" name="Nat. Commun.">
        <title>Large-scale genome sequencing of mycorrhizal fungi provides insights into the early evolution of symbiotic traits.</title>
        <authorList>
            <person name="Miyauchi S."/>
            <person name="Kiss E."/>
            <person name="Kuo A."/>
            <person name="Drula E."/>
            <person name="Kohler A."/>
            <person name="Sanchez-Garcia M."/>
            <person name="Morin E."/>
            <person name="Andreopoulos B."/>
            <person name="Barry K.W."/>
            <person name="Bonito G."/>
            <person name="Buee M."/>
            <person name="Carver A."/>
            <person name="Chen C."/>
            <person name="Cichocki N."/>
            <person name="Clum A."/>
            <person name="Culley D."/>
            <person name="Crous P.W."/>
            <person name="Fauchery L."/>
            <person name="Girlanda M."/>
            <person name="Hayes R.D."/>
            <person name="Keri Z."/>
            <person name="LaButti K."/>
            <person name="Lipzen A."/>
            <person name="Lombard V."/>
            <person name="Magnuson J."/>
            <person name="Maillard F."/>
            <person name="Murat C."/>
            <person name="Nolan M."/>
            <person name="Ohm R.A."/>
            <person name="Pangilinan J."/>
            <person name="Pereira M.F."/>
            <person name="Perotto S."/>
            <person name="Peter M."/>
            <person name="Pfister S."/>
            <person name="Riley R."/>
            <person name="Sitrit Y."/>
            <person name="Stielow J.B."/>
            <person name="Szollosi G."/>
            <person name="Zifcakova L."/>
            <person name="Stursova M."/>
            <person name="Spatafora J.W."/>
            <person name="Tedersoo L."/>
            <person name="Vaario L.M."/>
            <person name="Yamada A."/>
            <person name="Yan M."/>
            <person name="Wang P."/>
            <person name="Xu J."/>
            <person name="Bruns T."/>
            <person name="Baldrian P."/>
            <person name="Vilgalys R."/>
            <person name="Dunand C."/>
            <person name="Henrissat B."/>
            <person name="Grigoriev I.V."/>
            <person name="Hibbett D."/>
            <person name="Nagy L.G."/>
            <person name="Martin F.M."/>
        </authorList>
    </citation>
    <scope>NUCLEOTIDE SEQUENCE</scope>
    <source>
        <strain evidence="9">UP504</strain>
    </source>
</reference>
<evidence type="ECO:0000256" key="4">
    <source>
        <dbReference type="ARBA" id="ARBA00022989"/>
    </source>
</evidence>
<dbReference type="Proteomes" id="UP000886523">
    <property type="component" value="Unassembled WGS sequence"/>
</dbReference>
<evidence type="ECO:0000313" key="10">
    <source>
        <dbReference type="Proteomes" id="UP000886523"/>
    </source>
</evidence>
<proteinExistence type="inferred from homology"/>
<feature type="region of interest" description="Disordered" evidence="6">
    <location>
        <begin position="1"/>
        <end position="20"/>
    </location>
</feature>